<keyword evidence="2" id="KW-1185">Reference proteome</keyword>
<dbReference type="STRING" id="1121895.GCA_000378485_02632"/>
<dbReference type="AlphaFoldDB" id="A0A0A2MDS2"/>
<sequence>MNKLIAIVLFITATAFCQERKPLQGKVVSDGNGVADVFVINKATGLEIKTNAVGNFTIASKNGDILVVYSPRVTIREFAVSDKSFAENPYVVEVEASSLELDEVVVDGSITAEKLGIVPVGQKQYTPAERKLYTTGDFKFISLLGLIGGSMPFDPVLNAINGRTKRMKKLVAQEKRELLLEKLHNICTATEITDTFKVPEEHIDGFLYFVIEDKDVAAHIDAKNESLAKFRVTELAQKYLALIKEE</sequence>
<dbReference type="eggNOG" id="ENOG5032W78">
    <property type="taxonomic scope" value="Bacteria"/>
</dbReference>
<evidence type="ECO:0000313" key="2">
    <source>
        <dbReference type="Proteomes" id="UP000030152"/>
    </source>
</evidence>
<protein>
    <submittedName>
        <fullName evidence="1">Uncharacterized protein</fullName>
    </submittedName>
</protein>
<reference evidence="1 2" key="1">
    <citation type="submission" date="2013-09" db="EMBL/GenBank/DDBJ databases">
        <authorList>
            <person name="Zeng Z."/>
            <person name="Chen C."/>
        </authorList>
    </citation>
    <scope>NUCLEOTIDE SEQUENCE [LARGE SCALE GENOMIC DNA]</scope>
    <source>
        <strain evidence="1 2">WB 3.3-2</strain>
    </source>
</reference>
<proteinExistence type="predicted"/>
<name>A0A0A2MDS2_9FLAO</name>
<evidence type="ECO:0000313" key="1">
    <source>
        <dbReference type="EMBL" id="KGO86450.1"/>
    </source>
</evidence>
<dbReference type="EMBL" id="JRLX01000010">
    <property type="protein sequence ID" value="KGO86450.1"/>
    <property type="molecule type" value="Genomic_DNA"/>
</dbReference>
<comment type="caution">
    <text evidence="1">The sequence shown here is derived from an EMBL/GenBank/DDBJ whole genome shotgun (WGS) entry which is preliminary data.</text>
</comment>
<accession>A0A0A2MDS2</accession>
<organism evidence="1 2">
    <name type="scientific">Flavobacterium rivuli WB 3.3-2 = DSM 21788</name>
    <dbReference type="NCBI Taxonomy" id="1121895"/>
    <lineage>
        <taxon>Bacteria</taxon>
        <taxon>Pseudomonadati</taxon>
        <taxon>Bacteroidota</taxon>
        <taxon>Flavobacteriia</taxon>
        <taxon>Flavobacteriales</taxon>
        <taxon>Flavobacteriaceae</taxon>
        <taxon>Flavobacterium</taxon>
    </lineage>
</organism>
<gene>
    <name evidence="1" type="ORF">Q765_11265</name>
</gene>
<dbReference type="RefSeq" id="WP_020213800.1">
    <property type="nucleotide sequence ID" value="NZ_JRLX01000010.1"/>
</dbReference>
<dbReference type="Proteomes" id="UP000030152">
    <property type="component" value="Unassembled WGS sequence"/>
</dbReference>
<dbReference type="OrthoDB" id="1427655at2"/>